<reference evidence="1 2" key="1">
    <citation type="journal article" date="2023" name="J. Hered.">
        <title>Chromosome-level genome of the wood stork (Mycteria americana) provides insight into avian chromosome evolution.</title>
        <authorList>
            <person name="Flamio R. Jr."/>
            <person name="Ramstad K.M."/>
        </authorList>
    </citation>
    <scope>NUCLEOTIDE SEQUENCE [LARGE SCALE GENOMIC DNA]</scope>
    <source>
        <strain evidence="1">JAX WOST 10</strain>
    </source>
</reference>
<evidence type="ECO:0008006" key="3">
    <source>
        <dbReference type="Google" id="ProtNLM"/>
    </source>
</evidence>
<keyword evidence="2" id="KW-1185">Reference proteome</keyword>
<dbReference type="EMBL" id="JAUNZN010000013">
    <property type="protein sequence ID" value="KAK4813313.1"/>
    <property type="molecule type" value="Genomic_DNA"/>
</dbReference>
<protein>
    <recommendedName>
        <fullName evidence="3">Rna-directed dna polymerase from mobile element jockey-like</fullName>
    </recommendedName>
</protein>
<evidence type="ECO:0000313" key="2">
    <source>
        <dbReference type="Proteomes" id="UP001333110"/>
    </source>
</evidence>
<evidence type="ECO:0000313" key="1">
    <source>
        <dbReference type="EMBL" id="KAK4813313.1"/>
    </source>
</evidence>
<dbReference type="PRINTS" id="PR01345">
    <property type="entry name" value="CERVTRCPTASE"/>
</dbReference>
<name>A0AAN7MNI7_MYCAM</name>
<gene>
    <name evidence="1" type="ORF">QYF61_023988</name>
</gene>
<comment type="caution">
    <text evidence="1">The sequence shown here is derived from an EMBL/GenBank/DDBJ whole genome shotgun (WGS) entry which is preliminary data.</text>
</comment>
<dbReference type="Proteomes" id="UP001333110">
    <property type="component" value="Unassembled WGS sequence"/>
</dbReference>
<sequence length="146" mass="17008">MPWQDPLSILYQRPWECGEVPVDWELANVIPVYKKGHEALKRDLDRLEHWAMINGMKFNKSKCQILHLGRSNTRHKYKLEEEWLECSPAKRDLGVLVDSRLNRSQQCALAAKRANHILILPYPGLQNRSPKPSLLNLRGACMLQRQ</sequence>
<proteinExistence type="predicted"/>
<dbReference type="AlphaFoldDB" id="A0AAN7MNI7"/>
<dbReference type="PANTHER" id="PTHR33332">
    <property type="entry name" value="REVERSE TRANSCRIPTASE DOMAIN-CONTAINING PROTEIN"/>
    <property type="match status" value="1"/>
</dbReference>
<organism evidence="1 2">
    <name type="scientific">Mycteria americana</name>
    <name type="common">Wood stork</name>
    <dbReference type="NCBI Taxonomy" id="33587"/>
    <lineage>
        <taxon>Eukaryota</taxon>
        <taxon>Metazoa</taxon>
        <taxon>Chordata</taxon>
        <taxon>Craniata</taxon>
        <taxon>Vertebrata</taxon>
        <taxon>Euteleostomi</taxon>
        <taxon>Archelosauria</taxon>
        <taxon>Archosauria</taxon>
        <taxon>Dinosauria</taxon>
        <taxon>Saurischia</taxon>
        <taxon>Theropoda</taxon>
        <taxon>Coelurosauria</taxon>
        <taxon>Aves</taxon>
        <taxon>Neognathae</taxon>
        <taxon>Neoaves</taxon>
        <taxon>Aequornithes</taxon>
        <taxon>Ciconiiformes</taxon>
        <taxon>Ciconiidae</taxon>
        <taxon>Mycteria</taxon>
    </lineage>
</organism>
<accession>A0AAN7MNI7</accession>